<dbReference type="GO" id="GO:0016646">
    <property type="term" value="F:oxidoreductase activity, acting on the CH-NH group of donors, NAD or NADP as acceptor"/>
    <property type="evidence" value="ECO:0007669"/>
    <property type="project" value="UniProtKB-ARBA"/>
</dbReference>
<dbReference type="InterPro" id="IPR012349">
    <property type="entry name" value="Split_barrel_FMN-bd"/>
</dbReference>
<dbReference type="Pfam" id="PF01613">
    <property type="entry name" value="Flavin_Reduct"/>
    <property type="match status" value="1"/>
</dbReference>
<dbReference type="SUPFAM" id="SSF50475">
    <property type="entry name" value="FMN-binding split barrel"/>
    <property type="match status" value="1"/>
</dbReference>
<name>A0A833LXQ7_9LEPT</name>
<dbReference type="PANTHER" id="PTHR33798:SF5">
    <property type="entry name" value="FLAVIN REDUCTASE LIKE DOMAIN-CONTAINING PROTEIN"/>
    <property type="match status" value="1"/>
</dbReference>
<dbReference type="SMART" id="SM00903">
    <property type="entry name" value="Flavin_Reduct"/>
    <property type="match status" value="1"/>
</dbReference>
<dbReference type="InterPro" id="IPR002563">
    <property type="entry name" value="Flavin_Rdtase-like_dom"/>
</dbReference>
<dbReference type="AlphaFoldDB" id="A0A833LXQ7"/>
<dbReference type="GO" id="GO:0010181">
    <property type="term" value="F:FMN binding"/>
    <property type="evidence" value="ECO:0007669"/>
    <property type="project" value="InterPro"/>
</dbReference>
<protein>
    <submittedName>
        <fullName evidence="6">Flavin reductase family protein</fullName>
    </submittedName>
</protein>
<evidence type="ECO:0000256" key="1">
    <source>
        <dbReference type="ARBA" id="ARBA00001917"/>
    </source>
</evidence>
<comment type="cofactor">
    <cofactor evidence="1">
        <name>FMN</name>
        <dbReference type="ChEBI" id="CHEBI:58210"/>
    </cofactor>
</comment>
<feature type="domain" description="Flavin reductase like" evidence="5">
    <location>
        <begin position="21"/>
        <end position="176"/>
    </location>
</feature>
<evidence type="ECO:0000313" key="7">
    <source>
        <dbReference type="Proteomes" id="UP000460298"/>
    </source>
</evidence>
<comment type="caution">
    <text evidence="6">The sequence shown here is derived from an EMBL/GenBank/DDBJ whole genome shotgun (WGS) entry which is preliminary data.</text>
</comment>
<sequence length="205" mass="22479">MIVDLSSLSPNQVYHTFTQTLIPRPVAWVLSDNGDGSHNLAPFSYFTGVSSAPPILMISVGKKPDGSIKDTWRNVDERGHFVVHIAHRELAKPVSDSAASLPHGESELKQLQLETVPFEEGICSLPRLKDCRIAFVCEKERIIEIGSVPQGLIFGLVRYIYIDDSVASLEDGRLTVDATKVDPLSRLGGIQFGLFGDVISVPRPK</sequence>
<evidence type="ECO:0000259" key="5">
    <source>
        <dbReference type="SMART" id="SM00903"/>
    </source>
</evidence>
<organism evidence="6 7">
    <name type="scientific">Leptonema illini</name>
    <dbReference type="NCBI Taxonomy" id="183"/>
    <lineage>
        <taxon>Bacteria</taxon>
        <taxon>Pseudomonadati</taxon>
        <taxon>Spirochaetota</taxon>
        <taxon>Spirochaetia</taxon>
        <taxon>Leptospirales</taxon>
        <taxon>Leptospiraceae</taxon>
        <taxon>Leptonema</taxon>
    </lineage>
</organism>
<reference evidence="6 7" key="1">
    <citation type="submission" date="2019-10" db="EMBL/GenBank/DDBJ databases">
        <title>Extracellular Electron Transfer in a Candidatus Methanoperedens spp. Enrichment Culture.</title>
        <authorList>
            <person name="Berger S."/>
            <person name="Rangel Shaw D."/>
            <person name="Berben T."/>
            <person name="In 'T Zandt M."/>
            <person name="Frank J."/>
            <person name="Reimann J."/>
            <person name="Jetten M.S.M."/>
            <person name="Welte C.U."/>
        </authorList>
    </citation>
    <scope>NUCLEOTIDE SEQUENCE [LARGE SCALE GENOMIC DNA]</scope>
    <source>
        <strain evidence="6">SB12</strain>
    </source>
</reference>
<evidence type="ECO:0000256" key="4">
    <source>
        <dbReference type="ARBA" id="ARBA00038054"/>
    </source>
</evidence>
<dbReference type="Proteomes" id="UP000460298">
    <property type="component" value="Unassembled WGS sequence"/>
</dbReference>
<accession>A0A833LXQ7</accession>
<dbReference type="Gene3D" id="2.30.110.10">
    <property type="entry name" value="Electron Transport, Fmn-binding Protein, Chain A"/>
    <property type="match status" value="1"/>
</dbReference>
<evidence type="ECO:0000256" key="3">
    <source>
        <dbReference type="ARBA" id="ARBA00022643"/>
    </source>
</evidence>
<proteinExistence type="inferred from homology"/>
<gene>
    <name evidence="6" type="ORF">F9K24_06620</name>
</gene>
<dbReference type="EMBL" id="WBUI01000005">
    <property type="protein sequence ID" value="KAB2933518.1"/>
    <property type="molecule type" value="Genomic_DNA"/>
</dbReference>
<keyword evidence="3" id="KW-0288">FMN</keyword>
<evidence type="ECO:0000313" key="6">
    <source>
        <dbReference type="EMBL" id="KAB2933518.1"/>
    </source>
</evidence>
<evidence type="ECO:0000256" key="2">
    <source>
        <dbReference type="ARBA" id="ARBA00022630"/>
    </source>
</evidence>
<comment type="similarity">
    <text evidence="4">Belongs to the flavoredoxin family.</text>
</comment>
<dbReference type="PANTHER" id="PTHR33798">
    <property type="entry name" value="FLAVOPROTEIN OXYGENASE"/>
    <property type="match status" value="1"/>
</dbReference>
<keyword evidence="2" id="KW-0285">Flavoprotein</keyword>